<evidence type="ECO:0000256" key="1">
    <source>
        <dbReference type="ARBA" id="ARBA00022618"/>
    </source>
</evidence>
<dbReference type="InterPro" id="IPR038594">
    <property type="entry name" value="SepF-like_sf"/>
</dbReference>
<evidence type="ECO:0000256" key="2">
    <source>
        <dbReference type="ARBA" id="ARBA00023210"/>
    </source>
</evidence>
<dbReference type="Gene3D" id="3.30.110.150">
    <property type="entry name" value="SepF-like protein"/>
    <property type="match status" value="1"/>
</dbReference>
<comment type="function">
    <text evidence="4 5">Cell division protein that is part of the divisome complex and is recruited early to the Z-ring. Probably stimulates Z-ring formation, perhaps through the cross-linking of FtsZ protofilaments. Its function overlaps with FtsA.</text>
</comment>
<comment type="similarity">
    <text evidence="5">Belongs to the SepF family.</text>
</comment>
<name>A0ABR4XQ91_9LACO</name>
<feature type="compositionally biased region" description="Low complexity" evidence="6">
    <location>
        <begin position="38"/>
        <end position="80"/>
    </location>
</feature>
<organism evidence="7 8">
    <name type="scientific">Oenococcus alcoholitolerans</name>
    <dbReference type="NCBI Taxonomy" id="931074"/>
    <lineage>
        <taxon>Bacteria</taxon>
        <taxon>Bacillati</taxon>
        <taxon>Bacillota</taxon>
        <taxon>Bacilli</taxon>
        <taxon>Lactobacillales</taxon>
        <taxon>Lactobacillaceae</taxon>
        <taxon>Oenococcus</taxon>
    </lineage>
</organism>
<dbReference type="Pfam" id="PF04472">
    <property type="entry name" value="SepF"/>
    <property type="match status" value="1"/>
</dbReference>
<dbReference type="EMBL" id="AXCV01000270">
    <property type="protein sequence ID" value="KGO31637.1"/>
    <property type="molecule type" value="Genomic_DNA"/>
</dbReference>
<sequence>MAFSFKNFFGGSDDDEEEYEDDGYQGAQSAGTTGEAGQASLNQNQSSNYSQNLHGYQNQNQQSYGYSTNSQNNNYRQQSRMSAVNSSAQTNNSVKIDSHIALFVPKVFSDAKTIVNQLLLHEAVIVNFSAIDSTQSSKIVDFVAGAIYAVEGSIEKISDDIWLIAPNNYAVSGSGSAAGSMGQNARF</sequence>
<comment type="caution">
    <text evidence="7">The sequence shown here is derived from an EMBL/GenBank/DDBJ whole genome shotgun (WGS) entry which is preliminary data.</text>
</comment>
<dbReference type="InterPro" id="IPR023052">
    <property type="entry name" value="Cell_div_SepF"/>
</dbReference>
<comment type="subcellular location">
    <subcellularLocation>
        <location evidence="5">Cytoplasm</location>
    </subcellularLocation>
    <text evidence="5">Localizes to the division site, in a FtsZ-dependent manner.</text>
</comment>
<keyword evidence="5" id="KW-0963">Cytoplasm</keyword>
<dbReference type="PANTHER" id="PTHR35798:SF1">
    <property type="entry name" value="CELL DIVISION PROTEIN SEPF"/>
    <property type="match status" value="1"/>
</dbReference>
<dbReference type="InterPro" id="IPR007561">
    <property type="entry name" value="Cell_div_SepF/SepF-rel"/>
</dbReference>
<dbReference type="PANTHER" id="PTHR35798">
    <property type="entry name" value="CELL DIVISION PROTEIN SEPF"/>
    <property type="match status" value="1"/>
</dbReference>
<feature type="region of interest" description="Disordered" evidence="6">
    <location>
        <begin position="1"/>
        <end position="86"/>
    </location>
</feature>
<protein>
    <recommendedName>
        <fullName evidence="5">Cell division protein SepF</fullName>
    </recommendedName>
</protein>
<keyword evidence="8" id="KW-1185">Reference proteome</keyword>
<keyword evidence="2 5" id="KW-0717">Septation</keyword>
<keyword evidence="1 5" id="KW-0132">Cell division</keyword>
<dbReference type="GO" id="GO:0051301">
    <property type="term" value="P:cell division"/>
    <property type="evidence" value="ECO:0007669"/>
    <property type="project" value="UniProtKB-KW"/>
</dbReference>
<gene>
    <name evidence="5" type="primary">sepF</name>
    <name evidence="7" type="ORF">Q757_05980</name>
</gene>
<evidence type="ECO:0000256" key="4">
    <source>
        <dbReference type="ARBA" id="ARBA00044936"/>
    </source>
</evidence>
<accession>A0ABR4XQ91</accession>
<evidence type="ECO:0000256" key="6">
    <source>
        <dbReference type="SAM" id="MobiDB-lite"/>
    </source>
</evidence>
<proteinExistence type="inferred from homology"/>
<evidence type="ECO:0000256" key="5">
    <source>
        <dbReference type="HAMAP-Rule" id="MF_01197"/>
    </source>
</evidence>
<dbReference type="Proteomes" id="UP000030023">
    <property type="component" value="Unassembled WGS sequence"/>
</dbReference>
<comment type="subunit">
    <text evidence="5">Homodimer. Interacts with FtsZ.</text>
</comment>
<reference evidence="7 8" key="1">
    <citation type="journal article" date="2014" name="Antonie Van Leeuwenhoek">
        <title>Oenococcus alcoholitolerans sp. nov., a lactic acid bacteria isolated from cachaca and ethanol fermentation processes.</title>
        <authorList>
            <person name="Badotti F."/>
            <person name="Moreira A.P."/>
            <person name="Tonon L.A."/>
            <person name="de Lucena B.T."/>
            <person name="Gomes Fde C."/>
            <person name="Kruger R."/>
            <person name="Thompson C.C."/>
            <person name="de Morais M.A.Jr."/>
            <person name="Rosa C.A."/>
            <person name="Thompson F.L."/>
        </authorList>
    </citation>
    <scope>NUCLEOTIDE SEQUENCE [LARGE SCALE GENOMIC DNA]</scope>
    <source>
        <strain evidence="7 8">UFRJ-M7.2.18</strain>
    </source>
</reference>
<evidence type="ECO:0000313" key="8">
    <source>
        <dbReference type="Proteomes" id="UP000030023"/>
    </source>
</evidence>
<evidence type="ECO:0000256" key="3">
    <source>
        <dbReference type="ARBA" id="ARBA00023306"/>
    </source>
</evidence>
<evidence type="ECO:0000313" key="7">
    <source>
        <dbReference type="EMBL" id="KGO31637.1"/>
    </source>
</evidence>
<feature type="compositionally biased region" description="Acidic residues" evidence="6">
    <location>
        <begin position="12"/>
        <end position="23"/>
    </location>
</feature>
<keyword evidence="3 5" id="KW-0131">Cell cycle</keyword>
<dbReference type="HAMAP" id="MF_01197">
    <property type="entry name" value="SepF"/>
    <property type="match status" value="1"/>
</dbReference>